<keyword evidence="2" id="KW-0238">DNA-binding</keyword>
<dbReference type="GO" id="GO:0003700">
    <property type="term" value="F:DNA-binding transcription factor activity"/>
    <property type="evidence" value="ECO:0007669"/>
    <property type="project" value="InterPro"/>
</dbReference>
<dbReference type="Pfam" id="PF07702">
    <property type="entry name" value="UTRA"/>
    <property type="match status" value="1"/>
</dbReference>
<evidence type="ECO:0000259" key="4">
    <source>
        <dbReference type="PROSITE" id="PS50949"/>
    </source>
</evidence>
<evidence type="ECO:0000256" key="2">
    <source>
        <dbReference type="ARBA" id="ARBA00023125"/>
    </source>
</evidence>
<comment type="caution">
    <text evidence="5">The sequence shown here is derived from an EMBL/GenBank/DDBJ whole genome shotgun (WGS) entry which is preliminary data.</text>
</comment>
<dbReference type="EMBL" id="SODD01000003">
    <property type="protein sequence ID" value="TDW25749.1"/>
    <property type="molecule type" value="Genomic_DNA"/>
</dbReference>
<protein>
    <submittedName>
        <fullName evidence="5">GntR family transcriptional regulator</fullName>
    </submittedName>
</protein>
<dbReference type="SUPFAM" id="SSF46785">
    <property type="entry name" value="Winged helix' DNA-binding domain"/>
    <property type="match status" value="1"/>
</dbReference>
<dbReference type="GO" id="GO:0003677">
    <property type="term" value="F:DNA binding"/>
    <property type="evidence" value="ECO:0007669"/>
    <property type="project" value="UniProtKB-KW"/>
</dbReference>
<evidence type="ECO:0000313" key="5">
    <source>
        <dbReference type="EMBL" id="TDW25749.1"/>
    </source>
</evidence>
<dbReference type="Pfam" id="PF00392">
    <property type="entry name" value="GntR"/>
    <property type="match status" value="1"/>
</dbReference>
<accession>A0A4R8A5A4</accession>
<dbReference type="PROSITE" id="PS50949">
    <property type="entry name" value="HTH_GNTR"/>
    <property type="match status" value="1"/>
</dbReference>
<dbReference type="RefSeq" id="WP_134167800.1">
    <property type="nucleotide sequence ID" value="NZ_SODD01000003.1"/>
</dbReference>
<dbReference type="InterPro" id="IPR000524">
    <property type="entry name" value="Tscrpt_reg_HTH_GntR"/>
</dbReference>
<organism evidence="5 6">
    <name type="scientific">Breznakia blatticola</name>
    <dbReference type="NCBI Taxonomy" id="1754012"/>
    <lineage>
        <taxon>Bacteria</taxon>
        <taxon>Bacillati</taxon>
        <taxon>Bacillota</taxon>
        <taxon>Erysipelotrichia</taxon>
        <taxon>Erysipelotrichales</taxon>
        <taxon>Erysipelotrichaceae</taxon>
        <taxon>Breznakia</taxon>
    </lineage>
</organism>
<dbReference type="OrthoDB" id="457376at2"/>
<gene>
    <name evidence="5" type="ORF">EDD63_10336</name>
</gene>
<dbReference type="SMART" id="SM00345">
    <property type="entry name" value="HTH_GNTR"/>
    <property type="match status" value="1"/>
</dbReference>
<dbReference type="GO" id="GO:0045892">
    <property type="term" value="P:negative regulation of DNA-templated transcription"/>
    <property type="evidence" value="ECO:0007669"/>
    <property type="project" value="TreeGrafter"/>
</dbReference>
<evidence type="ECO:0000313" key="6">
    <source>
        <dbReference type="Proteomes" id="UP000294743"/>
    </source>
</evidence>
<dbReference type="SMART" id="SM00866">
    <property type="entry name" value="UTRA"/>
    <property type="match status" value="1"/>
</dbReference>
<dbReference type="Proteomes" id="UP000294743">
    <property type="component" value="Unassembled WGS sequence"/>
</dbReference>
<dbReference type="InterPro" id="IPR036390">
    <property type="entry name" value="WH_DNA-bd_sf"/>
</dbReference>
<dbReference type="PRINTS" id="PR00035">
    <property type="entry name" value="HTHGNTR"/>
</dbReference>
<dbReference type="InterPro" id="IPR036388">
    <property type="entry name" value="WH-like_DNA-bd_sf"/>
</dbReference>
<dbReference type="SUPFAM" id="SSF64288">
    <property type="entry name" value="Chorismate lyase-like"/>
    <property type="match status" value="1"/>
</dbReference>
<reference evidence="5 6" key="1">
    <citation type="submission" date="2019-03" db="EMBL/GenBank/DDBJ databases">
        <title>Genomic Encyclopedia of Type Strains, Phase IV (KMG-IV): sequencing the most valuable type-strain genomes for metagenomic binning, comparative biology and taxonomic classification.</title>
        <authorList>
            <person name="Goeker M."/>
        </authorList>
    </citation>
    <scope>NUCLEOTIDE SEQUENCE [LARGE SCALE GENOMIC DNA]</scope>
    <source>
        <strain evidence="5 6">DSM 28867</strain>
    </source>
</reference>
<keyword evidence="3" id="KW-0804">Transcription</keyword>
<dbReference type="InterPro" id="IPR011663">
    <property type="entry name" value="UTRA"/>
</dbReference>
<dbReference type="Gene3D" id="3.40.1410.10">
    <property type="entry name" value="Chorismate lyase-like"/>
    <property type="match status" value="1"/>
</dbReference>
<name>A0A4R8A5A4_9FIRM</name>
<dbReference type="CDD" id="cd07377">
    <property type="entry name" value="WHTH_GntR"/>
    <property type="match status" value="1"/>
</dbReference>
<dbReference type="AlphaFoldDB" id="A0A4R8A5A4"/>
<proteinExistence type="predicted"/>
<dbReference type="InterPro" id="IPR028978">
    <property type="entry name" value="Chorismate_lyase_/UTRA_dom_sf"/>
</dbReference>
<dbReference type="PANTHER" id="PTHR44846">
    <property type="entry name" value="MANNOSYL-D-GLYCERATE TRANSPORT/METABOLISM SYSTEM REPRESSOR MNGR-RELATED"/>
    <property type="match status" value="1"/>
</dbReference>
<evidence type="ECO:0000256" key="1">
    <source>
        <dbReference type="ARBA" id="ARBA00023015"/>
    </source>
</evidence>
<feature type="domain" description="HTH gntR-type" evidence="4">
    <location>
        <begin position="4"/>
        <end position="72"/>
    </location>
</feature>
<evidence type="ECO:0000256" key="3">
    <source>
        <dbReference type="ARBA" id="ARBA00023163"/>
    </source>
</evidence>
<dbReference type="Gene3D" id="1.10.10.10">
    <property type="entry name" value="Winged helix-like DNA-binding domain superfamily/Winged helix DNA-binding domain"/>
    <property type="match status" value="1"/>
</dbReference>
<sequence length="248" mass="28371">MRKLNKSEQLAQMLKDDIHDGKYIFGSMIPSERELSDLYQLSRETVRKALELLINENYLKRSPGRGTFVIKNTHEDLSIHFKGMTELLTDAGFTPETIIVASEVCEAGFKHAQIFGIKETDKLFRIMRLRKGNNRSISIEDTYIPFDLIPNIDSIDFQIFSLYDILSSHSIKIDVISHTITTARVRNNEAKLLNLNDGDGVIYIQLTSHADTKNVVEHTKVFVVSDFSGFYTDSLFRENEVTIYAQNN</sequence>
<keyword evidence="1" id="KW-0805">Transcription regulation</keyword>
<dbReference type="InterPro" id="IPR050679">
    <property type="entry name" value="Bact_HTH_transcr_reg"/>
</dbReference>
<keyword evidence="6" id="KW-1185">Reference proteome</keyword>
<dbReference type="PANTHER" id="PTHR44846:SF1">
    <property type="entry name" value="MANNOSYL-D-GLYCERATE TRANSPORT_METABOLISM SYSTEM REPRESSOR MNGR-RELATED"/>
    <property type="match status" value="1"/>
</dbReference>